<dbReference type="InterPro" id="IPR038987">
    <property type="entry name" value="MoeA-like"/>
</dbReference>
<dbReference type="PANTHER" id="PTHR10192">
    <property type="entry name" value="MOLYBDOPTERIN BIOSYNTHESIS PROTEIN"/>
    <property type="match status" value="1"/>
</dbReference>
<reference evidence="3 4" key="1">
    <citation type="submission" date="2024-09" db="EMBL/GenBank/DDBJ databases">
        <title>Rethinking Asexuality: The Enigmatic Case of Functional Sexual Genes in Lepraria (Stereocaulaceae).</title>
        <authorList>
            <person name="Doellman M."/>
            <person name="Sun Y."/>
            <person name="Barcenas-Pena A."/>
            <person name="Lumbsch H.T."/>
            <person name="Grewe F."/>
        </authorList>
    </citation>
    <scope>NUCLEOTIDE SEQUENCE [LARGE SCALE GENOMIC DNA]</scope>
    <source>
        <strain evidence="3 4">Mercado 3170</strain>
    </source>
</reference>
<keyword evidence="4" id="KW-1185">Reference proteome</keyword>
<gene>
    <name evidence="3" type="ORF">N7G274_003185</name>
</gene>
<dbReference type="Gene3D" id="3.40.980.10">
    <property type="entry name" value="MoaB/Mog-like domain"/>
    <property type="match status" value="1"/>
</dbReference>
<dbReference type="PANTHER" id="PTHR10192:SF30">
    <property type="entry name" value="MOLYBDOPTERIN ADENYLYLTRANSFERASE"/>
    <property type="match status" value="1"/>
</dbReference>
<keyword evidence="1" id="KW-0808">Transferase</keyword>
<organism evidence="3 4">
    <name type="scientific">Stereocaulon virgatum</name>
    <dbReference type="NCBI Taxonomy" id="373712"/>
    <lineage>
        <taxon>Eukaryota</taxon>
        <taxon>Fungi</taxon>
        <taxon>Dikarya</taxon>
        <taxon>Ascomycota</taxon>
        <taxon>Pezizomycotina</taxon>
        <taxon>Lecanoromycetes</taxon>
        <taxon>OSLEUM clade</taxon>
        <taxon>Lecanoromycetidae</taxon>
        <taxon>Lecanorales</taxon>
        <taxon>Lecanorineae</taxon>
        <taxon>Stereocaulaceae</taxon>
        <taxon>Stereocaulon</taxon>
    </lineage>
</organism>
<comment type="catalytic activity">
    <reaction evidence="1">
        <text>molybdopterin + ATP + H(+) = adenylyl-molybdopterin + diphosphate</text>
        <dbReference type="Rhea" id="RHEA:31331"/>
        <dbReference type="ChEBI" id="CHEBI:15378"/>
        <dbReference type="ChEBI" id="CHEBI:30616"/>
        <dbReference type="ChEBI" id="CHEBI:33019"/>
        <dbReference type="ChEBI" id="CHEBI:58698"/>
        <dbReference type="ChEBI" id="CHEBI:62727"/>
    </reaction>
</comment>
<keyword evidence="1" id="KW-0500">Molybdenum</keyword>
<accession>A0ABR4AFD3</accession>
<comment type="pathway">
    <text evidence="1">Cofactor biosynthesis; molybdopterin biosynthesis.</text>
</comment>
<comment type="catalytic activity">
    <reaction evidence="1">
        <text>adenylyl-molybdopterin + molybdate = Mo-molybdopterin + AMP + H(+)</text>
        <dbReference type="Rhea" id="RHEA:35047"/>
        <dbReference type="ChEBI" id="CHEBI:15378"/>
        <dbReference type="ChEBI" id="CHEBI:36264"/>
        <dbReference type="ChEBI" id="CHEBI:62727"/>
        <dbReference type="ChEBI" id="CHEBI:71302"/>
        <dbReference type="ChEBI" id="CHEBI:456215"/>
    </reaction>
</comment>
<comment type="function">
    <text evidence="1">Catalyzes two steps in the biosynthesis of the molybdenum cofactor. In the first step, molybdopterin is adenylated. Subsequently, molybdate is inserted into adenylated molybdopterin and AMP is released.</text>
</comment>
<dbReference type="SUPFAM" id="SSF53218">
    <property type="entry name" value="Molybdenum cofactor biosynthesis proteins"/>
    <property type="match status" value="1"/>
</dbReference>
<feature type="domain" description="MoaB/Mog" evidence="2">
    <location>
        <begin position="20"/>
        <end position="171"/>
    </location>
</feature>
<dbReference type="Proteomes" id="UP001590950">
    <property type="component" value="Unassembled WGS sequence"/>
</dbReference>
<evidence type="ECO:0000259" key="2">
    <source>
        <dbReference type="SMART" id="SM00852"/>
    </source>
</evidence>
<comment type="caution">
    <text evidence="3">The sequence shown here is derived from an EMBL/GenBank/DDBJ whole genome shotgun (WGS) entry which is preliminary data.</text>
</comment>
<proteinExistence type="inferred from homology"/>
<dbReference type="EMBL" id="JBEFKJ010000009">
    <property type="protein sequence ID" value="KAL2044480.1"/>
    <property type="molecule type" value="Genomic_DNA"/>
</dbReference>
<keyword evidence="1" id="KW-0479">Metal-binding</keyword>
<dbReference type="SMART" id="SM00852">
    <property type="entry name" value="MoCF_biosynth"/>
    <property type="match status" value="1"/>
</dbReference>
<dbReference type="InterPro" id="IPR036425">
    <property type="entry name" value="MoaB/Mog-like_dom_sf"/>
</dbReference>
<comment type="similarity">
    <text evidence="1">Belongs to the MoeA family.</text>
</comment>
<keyword evidence="1" id="KW-0501">Molybdenum cofactor biosynthesis</keyword>
<evidence type="ECO:0000313" key="3">
    <source>
        <dbReference type="EMBL" id="KAL2044480.1"/>
    </source>
</evidence>
<sequence length="214" mass="23917">MASASLGISTISVYRRLRVAVLSTGSELLSYKASRDESGHIRDSNGPYLRAALRQLGFDATTLGIVEDDHREFEEIIRKALATGRHYAFITTGAVSVGKLDFVEEGLLNLDATIRFHRVAVRPKYPVLFALVPSDERKLGSEQHVPFLCLPGNPMATVVCFHFLTISYLRFLHDQREEAPIHAQLNSTDPASPSTSIIFRKTDHLRVFWHGTLN</sequence>
<comment type="cofactor">
    <cofactor evidence="1">
        <name>Mg(2+)</name>
        <dbReference type="ChEBI" id="CHEBI:18420"/>
    </cofactor>
</comment>
<dbReference type="Pfam" id="PF00994">
    <property type="entry name" value="MoCF_biosynth"/>
    <property type="match status" value="1"/>
</dbReference>
<evidence type="ECO:0000313" key="4">
    <source>
        <dbReference type="Proteomes" id="UP001590950"/>
    </source>
</evidence>
<dbReference type="InterPro" id="IPR001453">
    <property type="entry name" value="MoaB/Mog_dom"/>
</dbReference>
<evidence type="ECO:0000256" key="1">
    <source>
        <dbReference type="RuleBase" id="RU365090"/>
    </source>
</evidence>
<protein>
    <recommendedName>
        <fullName evidence="2">MoaB/Mog domain-containing protein</fullName>
    </recommendedName>
</protein>
<name>A0ABR4AFD3_9LECA</name>
<keyword evidence="1" id="KW-0460">Magnesium</keyword>